<protein>
    <recommendedName>
        <fullName evidence="2">carbonic anhydrase</fullName>
        <ecNumber evidence="2">4.2.1.1</ecNumber>
    </recommendedName>
</protein>
<evidence type="ECO:0000256" key="4">
    <source>
        <dbReference type="ARBA" id="ARBA00022833"/>
    </source>
</evidence>
<dbReference type="InterPro" id="IPR015892">
    <property type="entry name" value="Carbonic_anhydrase_CS"/>
</dbReference>
<dbReference type="PANTHER" id="PTHR11002:SF79">
    <property type="entry name" value="CARBONIC ANHYDRASE 2"/>
    <property type="match status" value="1"/>
</dbReference>
<dbReference type="PANTHER" id="PTHR11002">
    <property type="entry name" value="CARBONIC ANHYDRASE"/>
    <property type="match status" value="1"/>
</dbReference>
<proteinExistence type="inferred from homology"/>
<dbReference type="PROSITE" id="PS51318">
    <property type="entry name" value="TAT"/>
    <property type="match status" value="1"/>
</dbReference>
<dbReference type="InterPro" id="IPR036874">
    <property type="entry name" value="Carbonic_anhydrase_sf"/>
</dbReference>
<dbReference type="Pfam" id="PF00484">
    <property type="entry name" value="Pro_CA"/>
    <property type="match status" value="1"/>
</dbReference>
<evidence type="ECO:0000256" key="2">
    <source>
        <dbReference type="ARBA" id="ARBA00012925"/>
    </source>
</evidence>
<feature type="binding site" evidence="8">
    <location>
        <position position="89"/>
    </location>
    <ligand>
        <name>Zn(2+)</name>
        <dbReference type="ChEBI" id="CHEBI:29105"/>
    </ligand>
</feature>
<keyword evidence="5" id="KW-0456">Lyase</keyword>
<evidence type="ECO:0000256" key="9">
    <source>
        <dbReference type="SAM" id="SignalP"/>
    </source>
</evidence>
<evidence type="ECO:0000256" key="8">
    <source>
        <dbReference type="PIRSR" id="PIRSR601765-1"/>
    </source>
</evidence>
<dbReference type="GO" id="GO:0008270">
    <property type="term" value="F:zinc ion binding"/>
    <property type="evidence" value="ECO:0007669"/>
    <property type="project" value="InterPro"/>
</dbReference>
<reference evidence="10 11" key="1">
    <citation type="submission" date="2018-08" db="EMBL/GenBank/DDBJ databases">
        <title>Recombination of ecologically and evolutionarily significant loci maintains genetic cohesion in the Pseudomonas syringae species complex.</title>
        <authorList>
            <person name="Dillon M."/>
            <person name="Thakur S."/>
            <person name="Almeida R.N.D."/>
            <person name="Weir B.S."/>
            <person name="Guttman D.S."/>
        </authorList>
    </citation>
    <scope>NUCLEOTIDE SEQUENCE [LARGE SCALE GENOMIC DNA]</scope>
    <source>
        <strain evidence="10 11">ICMP 19473</strain>
    </source>
</reference>
<feature type="binding site" evidence="8">
    <location>
        <position position="145"/>
    </location>
    <ligand>
        <name>Zn(2+)</name>
        <dbReference type="ChEBI" id="CHEBI:29105"/>
    </ligand>
</feature>
<feature type="binding site" evidence="8">
    <location>
        <position position="142"/>
    </location>
    <ligand>
        <name>Zn(2+)</name>
        <dbReference type="ChEBI" id="CHEBI:29105"/>
    </ligand>
</feature>
<dbReference type="GO" id="GO:0015976">
    <property type="term" value="P:carbon utilization"/>
    <property type="evidence" value="ECO:0007669"/>
    <property type="project" value="InterPro"/>
</dbReference>
<sequence>MNSSLSRRKILQGACCLPAAAALMQLPSIAHAASPTSPRTNMTADQALKALRDGNDAFMKDTTIKTEGNRDRRLEIAKGQTPFCILISCSDSRVPPELLFGRGLGELFIVRNAGNTVDTTALGSIEYGVSQLGVPLVVVMGHEKCGAVAAAVSVVEDNTVFQGAIGQMIEPIIPAVLTAKSKKSKNLLEDSVKSNIQRTVVRLRSASEPALMNPIKDGTVKVVGAYYSLENGKVDFFDV</sequence>
<name>A0A3M5P705_PSEVI</name>
<dbReference type="InterPro" id="IPR001765">
    <property type="entry name" value="Carbonic_anhydrase"/>
</dbReference>
<dbReference type="InterPro" id="IPR006311">
    <property type="entry name" value="TAT_signal"/>
</dbReference>
<dbReference type="FunFam" id="3.40.1050.10:FF:000006">
    <property type="entry name" value="Carbonic anhydrase"/>
    <property type="match status" value="1"/>
</dbReference>
<dbReference type="Proteomes" id="UP000273854">
    <property type="component" value="Unassembled WGS sequence"/>
</dbReference>
<evidence type="ECO:0000256" key="7">
    <source>
        <dbReference type="ARBA" id="ARBA00048348"/>
    </source>
</evidence>
<evidence type="ECO:0000313" key="11">
    <source>
        <dbReference type="Proteomes" id="UP000273854"/>
    </source>
</evidence>
<dbReference type="EMBL" id="RBTP01000042">
    <property type="protein sequence ID" value="RMT80530.1"/>
    <property type="molecule type" value="Genomic_DNA"/>
</dbReference>
<dbReference type="PROSITE" id="PS00704">
    <property type="entry name" value="PROK_CO2_ANHYDRASE_1"/>
    <property type="match status" value="1"/>
</dbReference>
<comment type="function">
    <text evidence="6">Catalyzes the reversible hydration of carbon dioxide to form bicarbonate.</text>
</comment>
<gene>
    <name evidence="10" type="ORF">ALP40_00810</name>
</gene>
<comment type="catalytic activity">
    <reaction evidence="7">
        <text>hydrogencarbonate + H(+) = CO2 + H2O</text>
        <dbReference type="Rhea" id="RHEA:10748"/>
        <dbReference type="ChEBI" id="CHEBI:15377"/>
        <dbReference type="ChEBI" id="CHEBI:15378"/>
        <dbReference type="ChEBI" id="CHEBI:16526"/>
        <dbReference type="ChEBI" id="CHEBI:17544"/>
        <dbReference type="EC" id="4.2.1.1"/>
    </reaction>
</comment>
<feature type="binding site" evidence="8">
    <location>
        <position position="91"/>
    </location>
    <ligand>
        <name>Zn(2+)</name>
        <dbReference type="ChEBI" id="CHEBI:29105"/>
    </ligand>
</feature>
<comment type="similarity">
    <text evidence="1">Belongs to the beta-class carbonic anhydrase family.</text>
</comment>
<keyword evidence="3 8" id="KW-0479">Metal-binding</keyword>
<comment type="cofactor">
    <cofactor evidence="8">
        <name>Zn(2+)</name>
        <dbReference type="ChEBI" id="CHEBI:29105"/>
    </cofactor>
    <text evidence="8">Binds 1 zinc ion per subunit.</text>
</comment>
<evidence type="ECO:0000256" key="1">
    <source>
        <dbReference type="ARBA" id="ARBA00006217"/>
    </source>
</evidence>
<feature type="signal peptide" evidence="9">
    <location>
        <begin position="1"/>
        <end position="32"/>
    </location>
</feature>
<dbReference type="SMART" id="SM00947">
    <property type="entry name" value="Pro_CA"/>
    <property type="match status" value="1"/>
</dbReference>
<dbReference type="Gene3D" id="3.40.1050.10">
    <property type="entry name" value="Carbonic anhydrase"/>
    <property type="match status" value="1"/>
</dbReference>
<evidence type="ECO:0000313" key="10">
    <source>
        <dbReference type="EMBL" id="RMT80530.1"/>
    </source>
</evidence>
<dbReference type="RefSeq" id="WP_122208823.1">
    <property type="nucleotide sequence ID" value="NZ_RBTP01000042.1"/>
</dbReference>
<dbReference type="CDD" id="cd03378">
    <property type="entry name" value="beta_CA_cladeC"/>
    <property type="match status" value="1"/>
</dbReference>
<organism evidence="10 11">
    <name type="scientific">Pseudomonas viridiflava</name>
    <name type="common">Phytomonas viridiflava</name>
    <dbReference type="NCBI Taxonomy" id="33069"/>
    <lineage>
        <taxon>Bacteria</taxon>
        <taxon>Pseudomonadati</taxon>
        <taxon>Pseudomonadota</taxon>
        <taxon>Gammaproteobacteria</taxon>
        <taxon>Pseudomonadales</taxon>
        <taxon>Pseudomonadaceae</taxon>
        <taxon>Pseudomonas</taxon>
    </lineage>
</organism>
<keyword evidence="4 8" id="KW-0862">Zinc</keyword>
<dbReference type="OrthoDB" id="9797527at2"/>
<feature type="chain" id="PRO_5017950269" description="carbonic anhydrase" evidence="9">
    <location>
        <begin position="33"/>
        <end position="239"/>
    </location>
</feature>
<evidence type="ECO:0000256" key="3">
    <source>
        <dbReference type="ARBA" id="ARBA00022723"/>
    </source>
</evidence>
<evidence type="ECO:0000256" key="5">
    <source>
        <dbReference type="ARBA" id="ARBA00023239"/>
    </source>
</evidence>
<dbReference type="SUPFAM" id="SSF53056">
    <property type="entry name" value="beta-carbonic anhydrase, cab"/>
    <property type="match status" value="1"/>
</dbReference>
<dbReference type="GO" id="GO:0004089">
    <property type="term" value="F:carbonate dehydratase activity"/>
    <property type="evidence" value="ECO:0007669"/>
    <property type="project" value="UniProtKB-EC"/>
</dbReference>
<dbReference type="AlphaFoldDB" id="A0A3M5P705"/>
<comment type="caution">
    <text evidence="10">The sequence shown here is derived from an EMBL/GenBank/DDBJ whole genome shotgun (WGS) entry which is preliminary data.</text>
</comment>
<keyword evidence="9" id="KW-0732">Signal</keyword>
<evidence type="ECO:0000256" key="6">
    <source>
        <dbReference type="ARBA" id="ARBA00024993"/>
    </source>
</evidence>
<accession>A0A3M5P705</accession>
<dbReference type="EC" id="4.2.1.1" evidence="2"/>